<dbReference type="SUPFAM" id="SSF56645">
    <property type="entry name" value="Acyl-CoA dehydrogenase NM domain-like"/>
    <property type="match status" value="1"/>
</dbReference>
<sequence length="389" mass="41731">MTLDAGAKLLHAVRELAPALSARSGEIEQARQLPLDLIATLKDIGVYRMLVPRSHGGLELDLVTGLDVLSELARADASTAWTMMIASESPQLFALLPREEFDAIYAPGPNATGGGAFNAQGQAVQVDGGYRVTGHWNFATGCRQSEWLFGNCVVLGPDGKPRPGPAEGLPETRAMLLPASEVRIIEHWDVLGLRGTGSHDIAIDAFVPQKRTFDIFTGQPCVTGPNFVVPVLHYAMHIGAVAVGIAQGAVDDLLAIARSGKRRLYARTSLVDSPVFRNRLGRAETGARAAHDALRRMGEVFWEACQESPMRAFSLAPQVSSTLTWAVETAAEVVTACYHAGGATSVRDGASLQRRFRDIHTLTQHAAVAEGWFTQEGSALLGFPVLFEA</sequence>
<dbReference type="Proteomes" id="UP000217343">
    <property type="component" value="Chromosome"/>
</dbReference>
<dbReference type="InterPro" id="IPR009100">
    <property type="entry name" value="AcylCoA_DH/oxidase_NM_dom_sf"/>
</dbReference>
<dbReference type="KEGG" id="mmas:MYMAC_000971"/>
<dbReference type="InterPro" id="IPR013107">
    <property type="entry name" value="Acyl-CoA_DH_C"/>
</dbReference>
<keyword evidence="1" id="KW-0560">Oxidoreductase</keyword>
<dbReference type="PIRSF" id="PIRSF016578">
    <property type="entry name" value="HsaA"/>
    <property type="match status" value="1"/>
</dbReference>
<evidence type="ECO:0000259" key="4">
    <source>
        <dbReference type="Pfam" id="PF08028"/>
    </source>
</evidence>
<dbReference type="GO" id="GO:0050660">
    <property type="term" value="F:flavin adenine dinucleotide binding"/>
    <property type="evidence" value="ECO:0007669"/>
    <property type="project" value="InterPro"/>
</dbReference>
<accession>A0A250JQI7</accession>
<dbReference type="RefSeq" id="WP_095957235.1">
    <property type="nucleotide sequence ID" value="NZ_CP022203.1"/>
</dbReference>
<dbReference type="InterPro" id="IPR046373">
    <property type="entry name" value="Acyl-CoA_Oxase/DH_mid-dom_sf"/>
</dbReference>
<dbReference type="Gene3D" id="1.20.140.10">
    <property type="entry name" value="Butyryl-CoA Dehydrogenase, subunit A, domain 3"/>
    <property type="match status" value="1"/>
</dbReference>
<dbReference type="EMBL" id="CP022203">
    <property type="protein sequence ID" value="ATB45386.1"/>
    <property type="molecule type" value="Genomic_DNA"/>
</dbReference>
<proteinExistence type="inferred from homology"/>
<organism evidence="5 6">
    <name type="scientific">Corallococcus macrosporus DSM 14697</name>
    <dbReference type="NCBI Taxonomy" id="1189310"/>
    <lineage>
        <taxon>Bacteria</taxon>
        <taxon>Pseudomonadati</taxon>
        <taxon>Myxococcota</taxon>
        <taxon>Myxococcia</taxon>
        <taxon>Myxococcales</taxon>
        <taxon>Cystobacterineae</taxon>
        <taxon>Myxococcaceae</taxon>
        <taxon>Corallococcus</taxon>
    </lineage>
</organism>
<dbReference type="PANTHER" id="PTHR48083:SF5">
    <property type="entry name" value="NRGC PROTEIN"/>
    <property type="match status" value="1"/>
</dbReference>
<dbReference type="InterPro" id="IPR013786">
    <property type="entry name" value="AcylCoA_DH/ox_N"/>
</dbReference>
<dbReference type="GO" id="GO:0003995">
    <property type="term" value="F:acyl-CoA dehydrogenase activity"/>
    <property type="evidence" value="ECO:0007669"/>
    <property type="project" value="TreeGrafter"/>
</dbReference>
<dbReference type="Gene3D" id="2.40.110.10">
    <property type="entry name" value="Butyryl-CoA Dehydrogenase, subunit A, domain 2"/>
    <property type="match status" value="1"/>
</dbReference>
<evidence type="ECO:0000259" key="3">
    <source>
        <dbReference type="Pfam" id="PF02771"/>
    </source>
</evidence>
<evidence type="ECO:0000313" key="6">
    <source>
        <dbReference type="Proteomes" id="UP000217343"/>
    </source>
</evidence>
<dbReference type="GO" id="GO:0033539">
    <property type="term" value="P:fatty acid beta-oxidation using acyl-CoA dehydrogenase"/>
    <property type="evidence" value="ECO:0007669"/>
    <property type="project" value="TreeGrafter"/>
</dbReference>
<keyword evidence="6" id="KW-1185">Reference proteome</keyword>
<comment type="similarity">
    <text evidence="2">Belongs to the HpaH/HsaA monooxygenase family.</text>
</comment>
<feature type="domain" description="Acyl-CoA dehydrogenase/oxidase N-terminal" evidence="3">
    <location>
        <begin position="12"/>
        <end position="87"/>
    </location>
</feature>
<gene>
    <name evidence="5" type="ORF">MYMAC_000971</name>
</gene>
<evidence type="ECO:0000256" key="1">
    <source>
        <dbReference type="ARBA" id="ARBA00023002"/>
    </source>
</evidence>
<dbReference type="Gene3D" id="1.10.540.10">
    <property type="entry name" value="Acyl-CoA dehydrogenase/oxidase, N-terminal domain"/>
    <property type="match status" value="1"/>
</dbReference>
<feature type="domain" description="Acyl-CoA dehydrogenase C-terminal" evidence="4">
    <location>
        <begin position="238"/>
        <end position="368"/>
    </location>
</feature>
<evidence type="ECO:0008006" key="7">
    <source>
        <dbReference type="Google" id="ProtNLM"/>
    </source>
</evidence>
<evidence type="ECO:0000313" key="5">
    <source>
        <dbReference type="EMBL" id="ATB45386.1"/>
    </source>
</evidence>
<name>A0A250JQI7_9BACT</name>
<dbReference type="SUPFAM" id="SSF47203">
    <property type="entry name" value="Acyl-CoA dehydrogenase C-terminal domain-like"/>
    <property type="match status" value="1"/>
</dbReference>
<protein>
    <recommendedName>
        <fullName evidence="7">Hydroxylase</fullName>
    </recommendedName>
</protein>
<dbReference type="AlphaFoldDB" id="A0A250JQI7"/>
<dbReference type="GO" id="GO:0005737">
    <property type="term" value="C:cytoplasm"/>
    <property type="evidence" value="ECO:0007669"/>
    <property type="project" value="TreeGrafter"/>
</dbReference>
<reference evidence="5 6" key="1">
    <citation type="submission" date="2017-06" db="EMBL/GenBank/DDBJ databases">
        <title>Sequencing and comparative analysis of myxobacterial genomes.</title>
        <authorList>
            <person name="Rupp O."/>
            <person name="Goesmann A."/>
            <person name="Sogaard-Andersen L."/>
        </authorList>
    </citation>
    <scope>NUCLEOTIDE SEQUENCE [LARGE SCALE GENOMIC DNA]</scope>
    <source>
        <strain evidence="5 6">DSM 14697</strain>
    </source>
</reference>
<dbReference type="InterPro" id="IPR050741">
    <property type="entry name" value="Acyl-CoA_dehydrogenase"/>
</dbReference>
<dbReference type="Pfam" id="PF02771">
    <property type="entry name" value="Acyl-CoA_dh_N"/>
    <property type="match status" value="1"/>
</dbReference>
<dbReference type="PANTHER" id="PTHR48083">
    <property type="entry name" value="MEDIUM-CHAIN SPECIFIC ACYL-COA DEHYDROGENASE, MITOCHONDRIAL-RELATED"/>
    <property type="match status" value="1"/>
</dbReference>
<dbReference type="Pfam" id="PF08028">
    <property type="entry name" value="Acyl-CoA_dh_2"/>
    <property type="match status" value="1"/>
</dbReference>
<dbReference type="InterPro" id="IPR037069">
    <property type="entry name" value="AcylCoA_DH/ox_N_sf"/>
</dbReference>
<dbReference type="InterPro" id="IPR036250">
    <property type="entry name" value="AcylCo_DH-like_C"/>
</dbReference>
<dbReference type="OrthoDB" id="2986495at2"/>
<evidence type="ECO:0000256" key="2">
    <source>
        <dbReference type="ARBA" id="ARBA00049661"/>
    </source>
</evidence>